<keyword evidence="1" id="KW-0472">Membrane</keyword>
<keyword evidence="3" id="KW-1185">Reference proteome</keyword>
<gene>
    <name evidence="2" type="ORF">CCMP2556_LOCUS36573</name>
</gene>
<dbReference type="Proteomes" id="UP001642484">
    <property type="component" value="Unassembled WGS sequence"/>
</dbReference>
<evidence type="ECO:0000313" key="3">
    <source>
        <dbReference type="Proteomes" id="UP001642484"/>
    </source>
</evidence>
<keyword evidence="1" id="KW-1133">Transmembrane helix</keyword>
<protein>
    <submittedName>
        <fullName evidence="2">Uncharacterized protein</fullName>
    </submittedName>
</protein>
<proteinExistence type="predicted"/>
<name>A0ABP0PGR1_9DINO</name>
<dbReference type="EMBL" id="CAXAMN010022984">
    <property type="protein sequence ID" value="CAK9074224.1"/>
    <property type="molecule type" value="Genomic_DNA"/>
</dbReference>
<reference evidence="2 3" key="1">
    <citation type="submission" date="2024-02" db="EMBL/GenBank/DDBJ databases">
        <authorList>
            <person name="Chen Y."/>
            <person name="Shah S."/>
            <person name="Dougan E. K."/>
            <person name="Thang M."/>
            <person name="Chan C."/>
        </authorList>
    </citation>
    <scope>NUCLEOTIDE SEQUENCE [LARGE SCALE GENOMIC DNA]</scope>
</reference>
<accession>A0ABP0PGR1</accession>
<comment type="caution">
    <text evidence="2">The sequence shown here is derived from an EMBL/GenBank/DDBJ whole genome shotgun (WGS) entry which is preliminary data.</text>
</comment>
<feature type="transmembrane region" description="Helical" evidence="1">
    <location>
        <begin position="261"/>
        <end position="286"/>
    </location>
</feature>
<feature type="transmembrane region" description="Helical" evidence="1">
    <location>
        <begin position="232"/>
        <end position="249"/>
    </location>
</feature>
<keyword evidence="1" id="KW-0812">Transmembrane</keyword>
<evidence type="ECO:0000313" key="2">
    <source>
        <dbReference type="EMBL" id="CAK9074224.1"/>
    </source>
</evidence>
<evidence type="ECO:0000256" key="1">
    <source>
        <dbReference type="SAM" id="Phobius"/>
    </source>
</evidence>
<organism evidence="2 3">
    <name type="scientific">Durusdinium trenchii</name>
    <dbReference type="NCBI Taxonomy" id="1381693"/>
    <lineage>
        <taxon>Eukaryota</taxon>
        <taxon>Sar</taxon>
        <taxon>Alveolata</taxon>
        <taxon>Dinophyceae</taxon>
        <taxon>Suessiales</taxon>
        <taxon>Symbiodiniaceae</taxon>
        <taxon>Durusdinium</taxon>
    </lineage>
</organism>
<sequence length="472" mass="52270">MSKVKPDAVVVELSRDRINSLYPMADSKSLGWKTSDSWVRKLSSVRSSGSLQLDLDTTPGGFPVVLQTRSFDSETEGQLVIRHAAEDKVDVVNMRQPLASLSHSQWLEKAFQKHRYRSETVKIWPAIEFMMAMANQLFPLAQRAFYLSVGNLSQSGGEFAAAARAARQLRCPIILGDVENEDLFDPLGALEVTREDSWWVRLGGPLVRPHTGGVDLIEALKHVFAGTTKPGTGARIGAIYLALLVYGFYLDEKANAIHTDFNSVVLLLSAMSATNTLVAATLVFLLTATRDELLFRALAEAARTAVEKKGHGTVVLVCGVAHVMHVVEMLRRGKRPRFAGERLSLLEEALSSSSYRSMEELRHQIEAWREAERAAFDADRYYDSQRTLGYTEHNRGSQETLTRRTLQLCSLQTDSVPNKDWNLKLPSAMSFLEREASASVYQMQCSIVEGSTPNAHVVAQAENILAVASSAR</sequence>